<evidence type="ECO:0000256" key="1">
    <source>
        <dbReference type="ARBA" id="ARBA00006484"/>
    </source>
</evidence>
<sequence length="279" mass="29320">MGTLDRFDIKGRSALVTGAASGIGLAYAETMAEAGAAVSLTDIDAEGAEREASRLSALGYEVRAARLDVSDWDDVVAAFDAHDAAYGGLDICFANAGIDTGAGFWNPAGHRNPDGQVDTYDHKRWDRSIQINLNGVFYTVSNAVRIMKKDGRANGRAGGSIITTASNAGLVTEPIVGLPYMPAKAGVLHMVRALGLELAEFRIRINAIAPGPFVTNIGGGWLKKDPVARAAWDAIVPLGSVAETEQLKPLALLLASDASDYMTGSHVVIDGGMMLGKYN</sequence>
<dbReference type="PRINTS" id="PR00081">
    <property type="entry name" value="GDHRDH"/>
</dbReference>
<reference evidence="3 4" key="1">
    <citation type="submission" date="2020-08" db="EMBL/GenBank/DDBJ databases">
        <title>Genomic Encyclopedia of Type Strains, Phase IV (KMG-IV): sequencing the most valuable type-strain genomes for metagenomic binning, comparative biology and taxonomic classification.</title>
        <authorList>
            <person name="Goeker M."/>
        </authorList>
    </citation>
    <scope>NUCLEOTIDE SEQUENCE [LARGE SCALE GENOMIC DNA]</scope>
    <source>
        <strain evidence="3 4">DSM 17507</strain>
    </source>
</reference>
<dbReference type="PANTHER" id="PTHR42760">
    <property type="entry name" value="SHORT-CHAIN DEHYDROGENASES/REDUCTASES FAMILY MEMBER"/>
    <property type="match status" value="1"/>
</dbReference>
<dbReference type="RefSeq" id="WP_144907003.1">
    <property type="nucleotide sequence ID" value="NZ_JACHOA010000003.1"/>
</dbReference>
<dbReference type="GO" id="GO:0016616">
    <property type="term" value="F:oxidoreductase activity, acting on the CH-OH group of donors, NAD or NADP as acceptor"/>
    <property type="evidence" value="ECO:0007669"/>
    <property type="project" value="TreeGrafter"/>
</dbReference>
<protein>
    <submittedName>
        <fullName evidence="3">NAD(P)-dependent dehydrogenase (Short-subunit alcohol dehydrogenase family)</fullName>
    </submittedName>
</protein>
<dbReference type="InterPro" id="IPR002347">
    <property type="entry name" value="SDR_fam"/>
</dbReference>
<dbReference type="AlphaFoldDB" id="A0A7W7EU04"/>
<accession>A0A7W7EU04</accession>
<dbReference type="Proteomes" id="UP000538566">
    <property type="component" value="Unassembled WGS sequence"/>
</dbReference>
<comment type="similarity">
    <text evidence="1">Belongs to the short-chain dehydrogenases/reductases (SDR) family.</text>
</comment>
<dbReference type="OrthoDB" id="9796652at2"/>
<keyword evidence="4" id="KW-1185">Reference proteome</keyword>
<name>A0A7W7EU04_9SPHN</name>
<dbReference type="Pfam" id="PF13561">
    <property type="entry name" value="adh_short_C2"/>
    <property type="match status" value="1"/>
</dbReference>
<proteinExistence type="inferred from homology"/>
<gene>
    <name evidence="3" type="ORF">GGR37_002047</name>
</gene>
<keyword evidence="2" id="KW-0560">Oxidoreductase</keyword>
<comment type="caution">
    <text evidence="3">The sequence shown here is derived from an EMBL/GenBank/DDBJ whole genome shotgun (WGS) entry which is preliminary data.</text>
</comment>
<evidence type="ECO:0000256" key="2">
    <source>
        <dbReference type="ARBA" id="ARBA00023002"/>
    </source>
</evidence>
<dbReference type="PANTHER" id="PTHR42760:SF115">
    <property type="entry name" value="3-OXOACYL-[ACYL-CARRIER-PROTEIN] REDUCTASE FABG"/>
    <property type="match status" value="1"/>
</dbReference>
<dbReference type="EMBL" id="JACHOA010000003">
    <property type="protein sequence ID" value="MBB4613772.1"/>
    <property type="molecule type" value="Genomic_DNA"/>
</dbReference>
<organism evidence="3 4">
    <name type="scientific">Novosphingobium taihuense</name>
    <dbReference type="NCBI Taxonomy" id="260085"/>
    <lineage>
        <taxon>Bacteria</taxon>
        <taxon>Pseudomonadati</taxon>
        <taxon>Pseudomonadota</taxon>
        <taxon>Alphaproteobacteria</taxon>
        <taxon>Sphingomonadales</taxon>
        <taxon>Sphingomonadaceae</taxon>
        <taxon>Novosphingobium</taxon>
    </lineage>
</organism>
<dbReference type="SUPFAM" id="SSF51735">
    <property type="entry name" value="NAD(P)-binding Rossmann-fold domains"/>
    <property type="match status" value="1"/>
</dbReference>
<dbReference type="Gene3D" id="3.40.50.720">
    <property type="entry name" value="NAD(P)-binding Rossmann-like Domain"/>
    <property type="match status" value="1"/>
</dbReference>
<dbReference type="InterPro" id="IPR036291">
    <property type="entry name" value="NAD(P)-bd_dom_sf"/>
</dbReference>
<evidence type="ECO:0000313" key="4">
    <source>
        <dbReference type="Proteomes" id="UP000538566"/>
    </source>
</evidence>
<evidence type="ECO:0000313" key="3">
    <source>
        <dbReference type="EMBL" id="MBB4613772.1"/>
    </source>
</evidence>
<dbReference type="FunFam" id="3.40.50.720:FF:000084">
    <property type="entry name" value="Short-chain dehydrogenase reductase"/>
    <property type="match status" value="1"/>
</dbReference>